<gene>
    <name evidence="2" type="ORF">V6N12_011793</name>
</gene>
<accession>A0ABR2BTV8</accession>
<dbReference type="EMBL" id="JBBPBM010000086">
    <property type="protein sequence ID" value="KAK8510428.1"/>
    <property type="molecule type" value="Genomic_DNA"/>
</dbReference>
<proteinExistence type="predicted"/>
<reference evidence="2 3" key="1">
    <citation type="journal article" date="2024" name="G3 (Bethesda)">
        <title>Genome assembly of Hibiscus sabdariffa L. provides insights into metabolisms of medicinal natural products.</title>
        <authorList>
            <person name="Kim T."/>
        </authorList>
    </citation>
    <scope>NUCLEOTIDE SEQUENCE [LARGE SCALE GENOMIC DNA]</scope>
    <source>
        <strain evidence="2">TK-2024</strain>
        <tissue evidence="2">Old leaves</tissue>
    </source>
</reference>
<evidence type="ECO:0000313" key="2">
    <source>
        <dbReference type="EMBL" id="KAK8510428.1"/>
    </source>
</evidence>
<name>A0ABR2BTV8_9ROSI</name>
<keyword evidence="3" id="KW-1185">Reference proteome</keyword>
<evidence type="ECO:0000256" key="1">
    <source>
        <dbReference type="SAM" id="SignalP"/>
    </source>
</evidence>
<sequence length="94" mass="10458">MRNDFTTILVSLLRRAFLSMSMVCHCPLREPVCPRVNPTFNVVFSLSFFVMPPCRSQPPPMSSGNPSSQGETLVLVYQVEPRPQLGHLVSGPNL</sequence>
<comment type="caution">
    <text evidence="2">The sequence shown here is derived from an EMBL/GenBank/DDBJ whole genome shotgun (WGS) entry which is preliminary data.</text>
</comment>
<dbReference type="Proteomes" id="UP001472677">
    <property type="component" value="Unassembled WGS sequence"/>
</dbReference>
<organism evidence="2 3">
    <name type="scientific">Hibiscus sabdariffa</name>
    <name type="common">roselle</name>
    <dbReference type="NCBI Taxonomy" id="183260"/>
    <lineage>
        <taxon>Eukaryota</taxon>
        <taxon>Viridiplantae</taxon>
        <taxon>Streptophyta</taxon>
        <taxon>Embryophyta</taxon>
        <taxon>Tracheophyta</taxon>
        <taxon>Spermatophyta</taxon>
        <taxon>Magnoliopsida</taxon>
        <taxon>eudicotyledons</taxon>
        <taxon>Gunneridae</taxon>
        <taxon>Pentapetalae</taxon>
        <taxon>rosids</taxon>
        <taxon>malvids</taxon>
        <taxon>Malvales</taxon>
        <taxon>Malvaceae</taxon>
        <taxon>Malvoideae</taxon>
        <taxon>Hibiscus</taxon>
    </lineage>
</organism>
<evidence type="ECO:0008006" key="4">
    <source>
        <dbReference type="Google" id="ProtNLM"/>
    </source>
</evidence>
<feature type="signal peptide" evidence="1">
    <location>
        <begin position="1"/>
        <end position="21"/>
    </location>
</feature>
<protein>
    <recommendedName>
        <fullName evidence="4">Secreted protein</fullName>
    </recommendedName>
</protein>
<keyword evidence="1" id="KW-0732">Signal</keyword>
<feature type="chain" id="PRO_5046773297" description="Secreted protein" evidence="1">
    <location>
        <begin position="22"/>
        <end position="94"/>
    </location>
</feature>
<evidence type="ECO:0000313" key="3">
    <source>
        <dbReference type="Proteomes" id="UP001472677"/>
    </source>
</evidence>